<evidence type="ECO:0000313" key="6">
    <source>
        <dbReference type="EMBL" id="KAL1536115.1"/>
    </source>
</evidence>
<keyword evidence="2 5" id="KW-0812">Transmembrane</keyword>
<dbReference type="PANTHER" id="PTHR23291">
    <property type="entry name" value="BAX INHIBITOR-RELATED"/>
    <property type="match status" value="1"/>
</dbReference>
<keyword evidence="4 5" id="KW-0472">Membrane</keyword>
<name>A0ABD1FW91_SALDI</name>
<dbReference type="AlphaFoldDB" id="A0ABD1FW91"/>
<protein>
    <submittedName>
        <fullName evidence="6">Protein LIFEGUARD 4-like</fullName>
    </submittedName>
</protein>
<organism evidence="6 7">
    <name type="scientific">Salvia divinorum</name>
    <name type="common">Maria pastora</name>
    <name type="synonym">Diviner's sage</name>
    <dbReference type="NCBI Taxonomy" id="28513"/>
    <lineage>
        <taxon>Eukaryota</taxon>
        <taxon>Viridiplantae</taxon>
        <taxon>Streptophyta</taxon>
        <taxon>Embryophyta</taxon>
        <taxon>Tracheophyta</taxon>
        <taxon>Spermatophyta</taxon>
        <taxon>Magnoliopsida</taxon>
        <taxon>eudicotyledons</taxon>
        <taxon>Gunneridae</taxon>
        <taxon>Pentapetalae</taxon>
        <taxon>asterids</taxon>
        <taxon>lamiids</taxon>
        <taxon>Lamiales</taxon>
        <taxon>Lamiaceae</taxon>
        <taxon>Nepetoideae</taxon>
        <taxon>Mentheae</taxon>
        <taxon>Salviinae</taxon>
        <taxon>Salvia</taxon>
        <taxon>Salvia subgen. Calosphace</taxon>
    </lineage>
</organism>
<evidence type="ECO:0000256" key="4">
    <source>
        <dbReference type="ARBA" id="ARBA00023136"/>
    </source>
</evidence>
<evidence type="ECO:0000256" key="5">
    <source>
        <dbReference type="RuleBase" id="RU004379"/>
    </source>
</evidence>
<sequence length="179" mass="20366">MMSCFSQKHPWNYVVLFLFTFTMAFMVGACSSQRKGYAALLLAGLTLLVTVGLTVFTFAAAKRAADFSSMVPFLFFAILLFMAFGIIWIIFPLGRVREQVIGCVVFSGFIIYDTGNLIKRFNYHQYIDAACCLYMDSESLLVHSCYFRHLISNYEQDCAFRINTSCGVTEETRSSRLYL</sequence>
<evidence type="ECO:0000256" key="1">
    <source>
        <dbReference type="ARBA" id="ARBA00004141"/>
    </source>
</evidence>
<proteinExistence type="inferred from homology"/>
<feature type="transmembrane region" description="Helical" evidence="5">
    <location>
        <begin position="73"/>
        <end position="93"/>
    </location>
</feature>
<accession>A0ABD1FW91</accession>
<dbReference type="Pfam" id="PF01027">
    <property type="entry name" value="Bax1-I"/>
    <property type="match status" value="1"/>
</dbReference>
<feature type="transmembrane region" description="Helical" evidence="5">
    <location>
        <begin position="39"/>
        <end position="61"/>
    </location>
</feature>
<dbReference type="GO" id="GO:0016020">
    <property type="term" value="C:membrane"/>
    <property type="evidence" value="ECO:0007669"/>
    <property type="project" value="UniProtKB-SubCell"/>
</dbReference>
<evidence type="ECO:0000313" key="7">
    <source>
        <dbReference type="Proteomes" id="UP001567538"/>
    </source>
</evidence>
<dbReference type="EMBL" id="JBEAFC010000011">
    <property type="protein sequence ID" value="KAL1536115.1"/>
    <property type="molecule type" value="Genomic_DNA"/>
</dbReference>
<dbReference type="PANTHER" id="PTHR23291:SF121">
    <property type="entry name" value="BI1-LIKE PROTEIN"/>
    <property type="match status" value="1"/>
</dbReference>
<evidence type="ECO:0000256" key="3">
    <source>
        <dbReference type="ARBA" id="ARBA00022989"/>
    </source>
</evidence>
<keyword evidence="3 5" id="KW-1133">Transmembrane helix</keyword>
<comment type="similarity">
    <text evidence="5">Belongs to the BI1 family.</text>
</comment>
<comment type="caution">
    <text evidence="6">The sequence shown here is derived from an EMBL/GenBank/DDBJ whole genome shotgun (WGS) entry which is preliminary data.</text>
</comment>
<comment type="caution">
    <text evidence="5">Lacks conserved residue(s) required for the propagation of feature annotation.</text>
</comment>
<dbReference type="Proteomes" id="UP001567538">
    <property type="component" value="Unassembled WGS sequence"/>
</dbReference>
<reference evidence="6 7" key="1">
    <citation type="submission" date="2024-06" db="EMBL/GenBank/DDBJ databases">
        <title>A chromosome level genome sequence of Diviner's sage (Salvia divinorum).</title>
        <authorList>
            <person name="Ford S.A."/>
            <person name="Ro D.-K."/>
            <person name="Ness R.W."/>
            <person name="Phillips M.A."/>
        </authorList>
    </citation>
    <scope>NUCLEOTIDE SEQUENCE [LARGE SCALE GENOMIC DNA]</scope>
    <source>
        <strain evidence="6">SAF-2024a</strain>
        <tissue evidence="6">Leaf</tissue>
    </source>
</reference>
<comment type="subcellular location">
    <subcellularLocation>
        <location evidence="1">Membrane</location>
        <topology evidence="1">Multi-pass membrane protein</topology>
    </subcellularLocation>
</comment>
<dbReference type="InterPro" id="IPR006214">
    <property type="entry name" value="Bax_inhibitor_1-related"/>
</dbReference>
<keyword evidence="7" id="KW-1185">Reference proteome</keyword>
<gene>
    <name evidence="6" type="ORF">AAHA92_28815</name>
</gene>
<evidence type="ECO:0000256" key="2">
    <source>
        <dbReference type="ARBA" id="ARBA00022692"/>
    </source>
</evidence>